<evidence type="ECO:0000313" key="3">
    <source>
        <dbReference type="Proteomes" id="UP000215289"/>
    </source>
</evidence>
<sequence length="565" mass="66410">MGSHSEEAISAYQDYFRREQNTCRAHPFGMNFIYFFVDSLDLDLDFDLFPSDASREILDEETLRIETLQEVTDAFIEDYEATTGDFDLRQRQPSDMDRNPDTKTANELHREMWWDKIREHHAKAQRSIQEMIWRISYVQTGRSHDAERPQSHLDGHPEHGTRHATEEDSEVDINCITDTEADTETDPDTDTDTDTEVEDGAVDQPASQLQGEPALPAPDFETEAMLPHVLELDPIDREEVFNYILVETKERHGERYGITKHRDKRYRLKHPSLHYHVWDSRESMQSQFVILAYMDLETPLSRTSQCLFNLLEMWMACIFRTLTARDLHTYLPPSVSKQSAGRHLNVAPPIWQRFPGDTPAIDERWDREMFMKFLHSEDPARREWAEWARDSYNDLRNSPDPRPREYWFENNKEQLQLAREASELIYREIMKVYQEHESERIVKCAPDRDRGYVNCGKYVFSIPQSLDIPAGSRVHIRFHLYHVPVSFRYAQQARPDDPSSRLAVWVKGRSSTGAEVQIWLQCARGEKTVMKMNTLVDALEGLTYDETRLLRRRWLVSRTGVRYNN</sequence>
<keyword evidence="3" id="KW-1185">Reference proteome</keyword>
<dbReference type="EMBL" id="NIDN02000008">
    <property type="protein sequence ID" value="RLM01127.1"/>
    <property type="molecule type" value="Genomic_DNA"/>
</dbReference>
<proteinExistence type="predicted"/>
<accession>A0A397I1D4</accession>
<comment type="caution">
    <text evidence="2">The sequence shown here is derived from an EMBL/GenBank/DDBJ whole genome shotgun (WGS) entry which is preliminary data.</text>
</comment>
<feature type="region of interest" description="Disordered" evidence="1">
    <location>
        <begin position="178"/>
        <end position="197"/>
    </location>
</feature>
<dbReference type="Proteomes" id="UP000215289">
    <property type="component" value="Unassembled WGS sequence"/>
</dbReference>
<gene>
    <name evidence="2" type="ORF">CFD26_108612</name>
</gene>
<reference evidence="2 3" key="1">
    <citation type="submission" date="2018-08" db="EMBL/GenBank/DDBJ databases">
        <title>Draft genome sequences of two Aspergillus turcosus clinical strains isolated from bronchoalveolar lavage fluid: one azole-susceptible and the other azole-resistant.</title>
        <authorList>
            <person name="Parent-Michaud M."/>
            <person name="Dufresne P.J."/>
            <person name="Fournier E."/>
            <person name="Martineau C."/>
            <person name="Moreira S."/>
            <person name="Perkins V."/>
            <person name="De Repentigny L."/>
            <person name="Dufresne S.F."/>
        </authorList>
    </citation>
    <scope>NUCLEOTIDE SEQUENCE [LARGE SCALE GENOMIC DNA]</scope>
    <source>
        <strain evidence="2">HMR AF 1038</strain>
    </source>
</reference>
<dbReference type="OrthoDB" id="5412936at2759"/>
<evidence type="ECO:0000313" key="2">
    <source>
        <dbReference type="EMBL" id="RLM01127.1"/>
    </source>
</evidence>
<name>A0A397I1D4_9EURO</name>
<feature type="compositionally biased region" description="Basic and acidic residues" evidence="1">
    <location>
        <begin position="143"/>
        <end position="166"/>
    </location>
</feature>
<dbReference type="STRING" id="1245748.A0A397I1D4"/>
<feature type="compositionally biased region" description="Acidic residues" evidence="1">
    <location>
        <begin position="179"/>
        <end position="197"/>
    </location>
</feature>
<dbReference type="AlphaFoldDB" id="A0A397I1D4"/>
<protein>
    <submittedName>
        <fullName evidence="2">Uncharacterized protein</fullName>
    </submittedName>
</protein>
<organism evidence="2 3">
    <name type="scientific">Aspergillus turcosus</name>
    <dbReference type="NCBI Taxonomy" id="1245748"/>
    <lineage>
        <taxon>Eukaryota</taxon>
        <taxon>Fungi</taxon>
        <taxon>Dikarya</taxon>
        <taxon>Ascomycota</taxon>
        <taxon>Pezizomycotina</taxon>
        <taxon>Eurotiomycetes</taxon>
        <taxon>Eurotiomycetidae</taxon>
        <taxon>Eurotiales</taxon>
        <taxon>Aspergillaceae</taxon>
        <taxon>Aspergillus</taxon>
        <taxon>Aspergillus subgen. Fumigati</taxon>
    </lineage>
</organism>
<evidence type="ECO:0000256" key="1">
    <source>
        <dbReference type="SAM" id="MobiDB-lite"/>
    </source>
</evidence>
<feature type="region of interest" description="Disordered" evidence="1">
    <location>
        <begin position="143"/>
        <end position="172"/>
    </location>
</feature>